<keyword evidence="4" id="KW-1185">Reference proteome</keyword>
<dbReference type="InterPro" id="IPR013766">
    <property type="entry name" value="Thioredoxin_domain"/>
</dbReference>
<dbReference type="AlphaFoldDB" id="A1ZKC6"/>
<evidence type="ECO:0000313" key="3">
    <source>
        <dbReference type="EMBL" id="EAY29152.1"/>
    </source>
</evidence>
<dbReference type="InterPro" id="IPR036249">
    <property type="entry name" value="Thioredoxin-like_sf"/>
</dbReference>
<evidence type="ECO:0000256" key="1">
    <source>
        <dbReference type="SAM" id="SignalP"/>
    </source>
</evidence>
<dbReference type="SUPFAM" id="SSF52833">
    <property type="entry name" value="Thioredoxin-like"/>
    <property type="match status" value="1"/>
</dbReference>
<proteinExistence type="predicted"/>
<dbReference type="PROSITE" id="PS51352">
    <property type="entry name" value="THIOREDOXIN_2"/>
    <property type="match status" value="1"/>
</dbReference>
<feature type="chain" id="PRO_5002641968" evidence="1">
    <location>
        <begin position="26"/>
        <end position="432"/>
    </location>
</feature>
<dbReference type="OrthoDB" id="616241at2"/>
<gene>
    <name evidence="3" type="ORF">M23134_02343</name>
</gene>
<dbReference type="InterPro" id="IPR013740">
    <property type="entry name" value="Redoxin"/>
</dbReference>
<reference evidence="3 4" key="1">
    <citation type="submission" date="2007-01" db="EMBL/GenBank/DDBJ databases">
        <authorList>
            <person name="Haygood M."/>
            <person name="Podell S."/>
            <person name="Anderson C."/>
            <person name="Hopkinson B."/>
            <person name="Roe K."/>
            <person name="Barbeau K."/>
            <person name="Gaasterland T."/>
            <person name="Ferriera S."/>
            <person name="Johnson J."/>
            <person name="Kravitz S."/>
            <person name="Beeson K."/>
            <person name="Sutton G."/>
            <person name="Rogers Y.-H."/>
            <person name="Friedman R."/>
            <person name="Frazier M."/>
            <person name="Venter J.C."/>
        </authorList>
    </citation>
    <scope>NUCLEOTIDE SEQUENCE [LARGE SCALE GENOMIC DNA]</scope>
    <source>
        <strain evidence="3 4">ATCC 23134</strain>
    </source>
</reference>
<keyword evidence="1" id="KW-0732">Signal</keyword>
<dbReference type="Pfam" id="PF08534">
    <property type="entry name" value="Redoxin"/>
    <property type="match status" value="1"/>
</dbReference>
<dbReference type="RefSeq" id="WP_002696756.1">
    <property type="nucleotide sequence ID" value="NZ_AAWS01000012.1"/>
</dbReference>
<accession>A1ZKC6</accession>
<dbReference type="PANTHER" id="PTHR42852:SF13">
    <property type="entry name" value="PROTEIN DIPZ"/>
    <property type="match status" value="1"/>
</dbReference>
<evidence type="ECO:0000313" key="4">
    <source>
        <dbReference type="Proteomes" id="UP000004095"/>
    </source>
</evidence>
<comment type="caution">
    <text evidence="3">The sequence shown here is derived from an EMBL/GenBank/DDBJ whole genome shotgun (WGS) entry which is preliminary data.</text>
</comment>
<sequence>MKKIFPQFSLALYTFLLLFFVSACKQPTSENKQTQKTPLLTAGMWRATIQTPGGKLPFQLDIKKNEENQQYTAHIINGEERILLDEFEFVKPDSVKITLHVFDAYLTGKIIDGRRIKGLWIKNGLKKPYEVAFEAEHGKNYRFAPVADANQPLVDFNGRWQVEFTKKDGSTYPAIGIFKQQKRKVTGTFMTTTGDYRYLEGQVNQAGELQISAFDGNHAFLFQATQQGDSLKGQFWHGKSVYESWTGIKNAQAKLPDANRLTYLKPGHDKLAFSFPDMLGKKVSLNDPKFKNKVVLVQIFGTWCPNCLDETAFLAPWYDKNKSRGVEIIGLAYERSPEFAKAKKRIEKMIKRYNIGYDFLFAGHNDKKEAAKTLPMLNHILSFPTTIFIDRQGKVRKIHTGFNGPGTGKYYEDFKRDFKQTMDELIAEGKSQ</sequence>
<keyword evidence="3" id="KW-0449">Lipoprotein</keyword>
<feature type="signal peptide" evidence="1">
    <location>
        <begin position="1"/>
        <end position="25"/>
    </location>
</feature>
<dbReference type="Proteomes" id="UP000004095">
    <property type="component" value="Unassembled WGS sequence"/>
</dbReference>
<evidence type="ECO:0000259" key="2">
    <source>
        <dbReference type="PROSITE" id="PS51352"/>
    </source>
</evidence>
<dbReference type="EMBL" id="AAWS01000012">
    <property type="protein sequence ID" value="EAY29152.1"/>
    <property type="molecule type" value="Genomic_DNA"/>
</dbReference>
<dbReference type="eggNOG" id="COG0526">
    <property type="taxonomic scope" value="Bacteria"/>
</dbReference>
<dbReference type="Gene3D" id="3.40.30.10">
    <property type="entry name" value="Glutaredoxin"/>
    <property type="match status" value="1"/>
</dbReference>
<feature type="domain" description="Thioredoxin" evidence="2">
    <location>
        <begin position="264"/>
        <end position="427"/>
    </location>
</feature>
<dbReference type="InterPro" id="IPR050553">
    <property type="entry name" value="Thioredoxin_ResA/DsbE_sf"/>
</dbReference>
<protein>
    <submittedName>
        <fullName evidence="3">Lipoprotein, putative</fullName>
    </submittedName>
</protein>
<dbReference type="PANTHER" id="PTHR42852">
    <property type="entry name" value="THIOL:DISULFIDE INTERCHANGE PROTEIN DSBE"/>
    <property type="match status" value="1"/>
</dbReference>
<name>A1ZKC6_MICM2</name>
<dbReference type="PROSITE" id="PS51257">
    <property type="entry name" value="PROKAR_LIPOPROTEIN"/>
    <property type="match status" value="1"/>
</dbReference>
<dbReference type="GO" id="GO:0016491">
    <property type="term" value="F:oxidoreductase activity"/>
    <property type="evidence" value="ECO:0007669"/>
    <property type="project" value="InterPro"/>
</dbReference>
<dbReference type="CDD" id="cd02966">
    <property type="entry name" value="TlpA_like_family"/>
    <property type="match status" value="1"/>
</dbReference>
<organism evidence="3 4">
    <name type="scientific">Microscilla marina ATCC 23134</name>
    <dbReference type="NCBI Taxonomy" id="313606"/>
    <lineage>
        <taxon>Bacteria</taxon>
        <taxon>Pseudomonadati</taxon>
        <taxon>Bacteroidota</taxon>
        <taxon>Cytophagia</taxon>
        <taxon>Cytophagales</taxon>
        <taxon>Microscillaceae</taxon>
        <taxon>Microscilla</taxon>
    </lineage>
</organism>